<protein>
    <recommendedName>
        <fullName evidence="4">Integrase core domain containing protein</fullName>
    </recommendedName>
</protein>
<dbReference type="HOGENOM" id="CLU_1247240_0_0_1"/>
<proteinExistence type="predicted"/>
<feature type="region of interest" description="Disordered" evidence="1">
    <location>
        <begin position="121"/>
        <end position="222"/>
    </location>
</feature>
<accession>M1E0J6</accession>
<reference evidence="3" key="1">
    <citation type="journal article" date="2011" name="Nature">
        <title>Genome sequence and analysis of the tuber crop potato.</title>
        <authorList>
            <consortium name="The Potato Genome Sequencing Consortium"/>
        </authorList>
    </citation>
    <scope>NUCLEOTIDE SEQUENCE [LARGE SCALE GENOMIC DNA]</scope>
    <source>
        <strain evidence="3">cv. DM1-3 516 R44</strain>
    </source>
</reference>
<evidence type="ECO:0008006" key="4">
    <source>
        <dbReference type="Google" id="ProtNLM"/>
    </source>
</evidence>
<dbReference type="EnsemblPlants" id="PGSC0003DMT400097401">
    <property type="protein sequence ID" value="PGSC0003DMT400097401"/>
    <property type="gene ID" value="PGSC0003DMG400046972"/>
</dbReference>
<dbReference type="PaxDb" id="4113-PGSC0003DMT400097401"/>
<dbReference type="Proteomes" id="UP000011115">
    <property type="component" value="Unassembled WGS sequence"/>
</dbReference>
<evidence type="ECO:0000256" key="1">
    <source>
        <dbReference type="SAM" id="MobiDB-lite"/>
    </source>
</evidence>
<dbReference type="AlphaFoldDB" id="M1E0J6"/>
<sequence>MSVVHIRDSTSGNFHIRTVGPSTDRRNVCVGVSGSVAHEIITKCGTMEVDYGPSFHRRTVLHVRGSHQRLNFWELSYTDRRMDVLEVHVQSQLQAIGSVSTDEFKKQLVEMRAQVAKLAKMPGELLTSKPNKRKHKAEESDEELSTDLSKEERRQHKKSDKASRKKAREDEALAQQQRDAVLAGASGSRVPVLVSGSQSEPELVYESAPVDKGPDADPATGT</sequence>
<evidence type="ECO:0000313" key="3">
    <source>
        <dbReference type="Proteomes" id="UP000011115"/>
    </source>
</evidence>
<evidence type="ECO:0000313" key="2">
    <source>
        <dbReference type="EnsemblPlants" id="PGSC0003DMT400097401"/>
    </source>
</evidence>
<keyword evidence="3" id="KW-1185">Reference proteome</keyword>
<feature type="compositionally biased region" description="Basic residues" evidence="1">
    <location>
        <begin position="155"/>
        <end position="166"/>
    </location>
</feature>
<reference evidence="2" key="2">
    <citation type="submission" date="2015-06" db="UniProtKB">
        <authorList>
            <consortium name="EnsemblPlants"/>
        </authorList>
    </citation>
    <scope>IDENTIFICATION</scope>
    <source>
        <strain evidence="2">DM1-3 516 R44</strain>
    </source>
</reference>
<name>M1E0J6_SOLTU</name>
<organism evidence="2 3">
    <name type="scientific">Solanum tuberosum</name>
    <name type="common">Potato</name>
    <dbReference type="NCBI Taxonomy" id="4113"/>
    <lineage>
        <taxon>Eukaryota</taxon>
        <taxon>Viridiplantae</taxon>
        <taxon>Streptophyta</taxon>
        <taxon>Embryophyta</taxon>
        <taxon>Tracheophyta</taxon>
        <taxon>Spermatophyta</taxon>
        <taxon>Magnoliopsida</taxon>
        <taxon>eudicotyledons</taxon>
        <taxon>Gunneridae</taxon>
        <taxon>Pentapetalae</taxon>
        <taxon>asterids</taxon>
        <taxon>lamiids</taxon>
        <taxon>Solanales</taxon>
        <taxon>Solanaceae</taxon>
        <taxon>Solanoideae</taxon>
        <taxon>Solaneae</taxon>
        <taxon>Solanum</taxon>
    </lineage>
</organism>
<dbReference type="InParanoid" id="M1E0J6"/>
<dbReference type="Gramene" id="PGSC0003DMT400097401">
    <property type="protein sequence ID" value="PGSC0003DMT400097401"/>
    <property type="gene ID" value="PGSC0003DMG400046972"/>
</dbReference>